<protein>
    <recommendedName>
        <fullName evidence="2">Cell division control protein 24 OB domain-containing protein</fullName>
    </recommendedName>
</protein>
<keyword evidence="1" id="KW-0472">Membrane</keyword>
<feature type="domain" description="Cell division control protein 24 OB" evidence="2">
    <location>
        <begin position="8"/>
        <end position="212"/>
    </location>
</feature>
<dbReference type="InterPro" id="IPR035203">
    <property type="entry name" value="Cdc24_OB3"/>
</dbReference>
<evidence type="ECO:0000256" key="1">
    <source>
        <dbReference type="SAM" id="Phobius"/>
    </source>
</evidence>
<sequence length="277" mass="31390">MDLPRKIIVRELNYEKRTVVAVKVADESGTCDITFWDAISAQAAQLYIGQTVLIGGLATIIKDGIVYVNAGYEQGSYMYVINTLSGLLSSLPLRDTSFISEIFEKESGFISGYIRDIRPSTLHKTINSSDSRRFDYKCGNFLINTHKFCMNPVERNQETQTKNLYKCPKCPSDEDQITTKDTSYQFNIELKVEDGSSCVWMRCNPHAANVTLFIYTFLVAIATTVLILSHYPDMYMCEIYLVLPSNRYKFGNKMQLNGMNNEACVPFRIEAAMPTIC</sequence>
<name>A0A1R1PJJ9_ZANCU</name>
<gene>
    <name evidence="3" type="ORF">AX774_g5429</name>
</gene>
<reference evidence="4" key="1">
    <citation type="submission" date="2017-01" db="EMBL/GenBank/DDBJ databases">
        <authorList>
            <person name="Wang Y."/>
            <person name="White M."/>
            <person name="Kvist S."/>
            <person name="Moncalvo J.-M."/>
        </authorList>
    </citation>
    <scope>NUCLEOTIDE SEQUENCE [LARGE SCALE GENOMIC DNA]</scope>
    <source>
        <strain evidence="4">COL-18-3</strain>
    </source>
</reference>
<comment type="caution">
    <text evidence="3">The sequence shown here is derived from an EMBL/GenBank/DDBJ whole genome shotgun (WGS) entry which is preliminary data.</text>
</comment>
<evidence type="ECO:0000259" key="2">
    <source>
        <dbReference type="Pfam" id="PF17244"/>
    </source>
</evidence>
<accession>A0A1R1PJJ9</accession>
<dbReference type="AlphaFoldDB" id="A0A1R1PJJ9"/>
<dbReference type="OrthoDB" id="10265890at2759"/>
<dbReference type="Pfam" id="PF17244">
    <property type="entry name" value="CDC24_OB3"/>
    <property type="match status" value="1"/>
</dbReference>
<dbReference type="Proteomes" id="UP000188320">
    <property type="component" value="Unassembled WGS sequence"/>
</dbReference>
<dbReference type="EMBL" id="LSSK01000973">
    <property type="protein sequence ID" value="OMH81117.1"/>
    <property type="molecule type" value="Genomic_DNA"/>
</dbReference>
<evidence type="ECO:0000313" key="4">
    <source>
        <dbReference type="Proteomes" id="UP000188320"/>
    </source>
</evidence>
<keyword evidence="1" id="KW-0812">Transmembrane</keyword>
<evidence type="ECO:0000313" key="3">
    <source>
        <dbReference type="EMBL" id="OMH81117.1"/>
    </source>
</evidence>
<proteinExistence type="predicted"/>
<feature type="transmembrane region" description="Helical" evidence="1">
    <location>
        <begin position="212"/>
        <end position="231"/>
    </location>
</feature>
<keyword evidence="4" id="KW-1185">Reference proteome</keyword>
<organism evidence="3 4">
    <name type="scientific">Zancudomyces culisetae</name>
    <name type="common">Gut fungus</name>
    <name type="synonym">Smittium culisetae</name>
    <dbReference type="NCBI Taxonomy" id="1213189"/>
    <lineage>
        <taxon>Eukaryota</taxon>
        <taxon>Fungi</taxon>
        <taxon>Fungi incertae sedis</taxon>
        <taxon>Zoopagomycota</taxon>
        <taxon>Kickxellomycotina</taxon>
        <taxon>Harpellomycetes</taxon>
        <taxon>Harpellales</taxon>
        <taxon>Legeriomycetaceae</taxon>
        <taxon>Zancudomyces</taxon>
    </lineage>
</organism>
<keyword evidence="1" id="KW-1133">Transmembrane helix</keyword>